<dbReference type="EMBL" id="MU003525">
    <property type="protein sequence ID" value="KAF2466474.1"/>
    <property type="molecule type" value="Genomic_DNA"/>
</dbReference>
<reference evidence="1" key="1">
    <citation type="journal article" date="2020" name="Stud. Mycol.">
        <title>101 Dothideomycetes genomes: a test case for predicting lifestyles and emergence of pathogens.</title>
        <authorList>
            <person name="Haridas S."/>
            <person name="Albert R."/>
            <person name="Binder M."/>
            <person name="Bloem J."/>
            <person name="Labutti K."/>
            <person name="Salamov A."/>
            <person name="Andreopoulos B."/>
            <person name="Baker S."/>
            <person name="Barry K."/>
            <person name="Bills G."/>
            <person name="Bluhm B."/>
            <person name="Cannon C."/>
            <person name="Castanera R."/>
            <person name="Culley D."/>
            <person name="Daum C."/>
            <person name="Ezra D."/>
            <person name="Gonzalez J."/>
            <person name="Henrissat B."/>
            <person name="Kuo A."/>
            <person name="Liang C."/>
            <person name="Lipzen A."/>
            <person name="Lutzoni F."/>
            <person name="Magnuson J."/>
            <person name="Mondo S."/>
            <person name="Nolan M."/>
            <person name="Ohm R."/>
            <person name="Pangilinan J."/>
            <person name="Park H.-J."/>
            <person name="Ramirez L."/>
            <person name="Alfaro M."/>
            <person name="Sun H."/>
            <person name="Tritt A."/>
            <person name="Yoshinaga Y."/>
            <person name="Zwiers L.-H."/>
            <person name="Turgeon B."/>
            <person name="Goodwin S."/>
            <person name="Spatafora J."/>
            <person name="Crous P."/>
            <person name="Grigoriev I."/>
        </authorList>
    </citation>
    <scope>NUCLEOTIDE SEQUENCE</scope>
    <source>
        <strain evidence="1">ATCC 200398</strain>
    </source>
</reference>
<evidence type="ECO:0000313" key="1">
    <source>
        <dbReference type="EMBL" id="KAF2466474.1"/>
    </source>
</evidence>
<proteinExistence type="predicted"/>
<keyword evidence="2" id="KW-1185">Reference proteome</keyword>
<name>A0ACB6QHJ7_9PLEO</name>
<dbReference type="Proteomes" id="UP000799755">
    <property type="component" value="Unassembled WGS sequence"/>
</dbReference>
<evidence type="ECO:0000313" key="2">
    <source>
        <dbReference type="Proteomes" id="UP000799755"/>
    </source>
</evidence>
<comment type="caution">
    <text evidence="1">The sequence shown here is derived from an EMBL/GenBank/DDBJ whole genome shotgun (WGS) entry which is preliminary data.</text>
</comment>
<organism evidence="1 2">
    <name type="scientific">Lindgomyces ingoldianus</name>
    <dbReference type="NCBI Taxonomy" id="673940"/>
    <lineage>
        <taxon>Eukaryota</taxon>
        <taxon>Fungi</taxon>
        <taxon>Dikarya</taxon>
        <taxon>Ascomycota</taxon>
        <taxon>Pezizomycotina</taxon>
        <taxon>Dothideomycetes</taxon>
        <taxon>Pleosporomycetidae</taxon>
        <taxon>Pleosporales</taxon>
        <taxon>Lindgomycetaceae</taxon>
        <taxon>Lindgomyces</taxon>
    </lineage>
</organism>
<gene>
    <name evidence="1" type="ORF">BDR25DRAFT_306247</name>
</gene>
<accession>A0ACB6QHJ7</accession>
<protein>
    <submittedName>
        <fullName evidence="1">Uncharacterized protein</fullName>
    </submittedName>
</protein>
<sequence length="192" mass="21048">MSGKEKEYVDVTKQVQENGGFVDTTTGRKLMLKEEDARVESNRAHQKEGTPPLVYSNIAIGALPPRPLAEDISANIRSLQIGDLTETISVPMILSTEKRSFKDVLKGRSGSVSQTVMVRKMTRDHYLKHYAKDSEGNYIGTERAAVDAGLVFVPSKSTPEEILQQVQKVASGKQHYIGDYGTAWSGVSSSAM</sequence>